<gene>
    <name evidence="1" type="ORF">TCLT_LOCUS2993</name>
</gene>
<name>A0A0N5CRZ3_THECL</name>
<dbReference type="PANTHER" id="PTHR21696">
    <property type="entry name" value="PROTEIN UNC-79 HOMOLOG"/>
    <property type="match status" value="1"/>
</dbReference>
<sequence length="583" mass="66523">MASLHTLFVENLLAQKEDVFRDLILVLSKGTSEARIAAANLLFHYWPILNPHILHRKTIQYRVQGGITWTSIPCQNLKCTDKELSVRYCFNPVISIKLGETAPPILLCKKCAEMVEDEKKSETKPICMPMSTSSNLICQNKGCESSNRLALGICFSEDCIRSHQYIPLRLCQECLIALHSMNKKEHMKHCGIESAWGTNLERDIVEAIVKLLKETSANIEGLETEGKRPKWLRQLEGGYTLGREIDKMTDERRALSRFGVWLLAAVCAPVPEARPQLIAYMMSMLFQWFATTALLPNDPIGSELEQLKTDFASDWINLAVSNHYQNFIETLMPNPPEYAQVGGVWDKLSTKKDQMREGLNKLLAIMPYDIITLNTWNRLIPHWMQSICELIKDDDFSEFKILLSKIFEPDLCPLPFNSDQLYQFIIDRLTNGNEMDISNALDWIYTLSMMEISIPFSILLDTFSSCATRLSQMELKENNENDLEEEHVAFHVAMIDIIAHQMALNDVCQQDVDTVAEKIFSTCAIILHKPYSRCKHNCDNPELDEFLDCSACQQSAVVYQTVATLLEKLCPKQELRISVHADE</sequence>
<protein>
    <submittedName>
        <fullName evidence="3">FAT domain-containing protein</fullName>
    </submittedName>
</protein>
<keyword evidence="2" id="KW-1185">Reference proteome</keyword>
<accession>A0A0N5CRZ3</accession>
<dbReference type="AlphaFoldDB" id="A0A0N5CRZ3"/>
<reference evidence="1 2" key="2">
    <citation type="submission" date="2018-11" db="EMBL/GenBank/DDBJ databases">
        <authorList>
            <consortium name="Pathogen Informatics"/>
        </authorList>
    </citation>
    <scope>NUCLEOTIDE SEQUENCE [LARGE SCALE GENOMIC DNA]</scope>
</reference>
<dbReference type="InterPro" id="IPR024855">
    <property type="entry name" value="UNC79"/>
</dbReference>
<dbReference type="STRING" id="103827.A0A0N5CRZ3"/>
<dbReference type="Pfam" id="PF14776">
    <property type="entry name" value="UNC-79"/>
    <property type="match status" value="1"/>
</dbReference>
<dbReference type="OrthoDB" id="5826890at2759"/>
<organism evidence="3">
    <name type="scientific">Thelazia callipaeda</name>
    <name type="common">Oriental eyeworm</name>
    <name type="synonym">Parasitic nematode</name>
    <dbReference type="NCBI Taxonomy" id="103827"/>
    <lineage>
        <taxon>Eukaryota</taxon>
        <taxon>Metazoa</taxon>
        <taxon>Ecdysozoa</taxon>
        <taxon>Nematoda</taxon>
        <taxon>Chromadorea</taxon>
        <taxon>Rhabditida</taxon>
        <taxon>Spirurina</taxon>
        <taxon>Spiruromorpha</taxon>
        <taxon>Thelazioidea</taxon>
        <taxon>Thelaziidae</taxon>
        <taxon>Thelazia</taxon>
    </lineage>
</organism>
<reference evidence="3" key="1">
    <citation type="submission" date="2017-02" db="UniProtKB">
        <authorList>
            <consortium name="WormBaseParasite"/>
        </authorList>
    </citation>
    <scope>IDENTIFICATION</scope>
</reference>
<proteinExistence type="predicted"/>
<dbReference type="Proteomes" id="UP000276776">
    <property type="component" value="Unassembled WGS sequence"/>
</dbReference>
<evidence type="ECO:0000313" key="2">
    <source>
        <dbReference type="Proteomes" id="UP000276776"/>
    </source>
</evidence>
<evidence type="ECO:0000313" key="1">
    <source>
        <dbReference type="EMBL" id="VDM99235.1"/>
    </source>
</evidence>
<dbReference type="EMBL" id="UYYF01000868">
    <property type="protein sequence ID" value="VDM99235.1"/>
    <property type="molecule type" value="Genomic_DNA"/>
</dbReference>
<evidence type="ECO:0000313" key="3">
    <source>
        <dbReference type="WBParaSite" id="TCLT_0000299301-mRNA-1"/>
    </source>
</evidence>
<dbReference type="WBParaSite" id="TCLT_0000299301-mRNA-1">
    <property type="protein sequence ID" value="TCLT_0000299301-mRNA-1"/>
    <property type="gene ID" value="TCLT_0000299301"/>
</dbReference>
<dbReference type="PANTHER" id="PTHR21696:SF2">
    <property type="entry name" value="PROTEIN UNC-79 HOMOLOG"/>
    <property type="match status" value="1"/>
</dbReference>